<keyword evidence="1" id="KW-0808">Transferase</keyword>
<dbReference type="Proteomes" id="UP000028782">
    <property type="component" value="Chromosome"/>
</dbReference>
<gene>
    <name evidence="1" type="ORF">O987_21052</name>
</gene>
<sequence>MERTIQGLQVFSSASKSGLDSMYAARVGVCAHGGETHYFQVGAAETELHAEQLAAEYILLIKELPSDWLDQCLESPNPE</sequence>
<organism evidence="1 2">
    <name type="scientific">Comamonas testosteroni TK102</name>
    <dbReference type="NCBI Taxonomy" id="1392005"/>
    <lineage>
        <taxon>Bacteria</taxon>
        <taxon>Pseudomonadati</taxon>
        <taxon>Pseudomonadota</taxon>
        <taxon>Betaproteobacteria</taxon>
        <taxon>Burkholderiales</taxon>
        <taxon>Comamonadaceae</taxon>
        <taxon>Comamonas</taxon>
    </lineage>
</organism>
<dbReference type="KEGG" id="ctes:O987_21052"/>
<dbReference type="EMBL" id="CP006704">
    <property type="protein sequence ID" value="AIJ48304.1"/>
    <property type="molecule type" value="Genomic_DNA"/>
</dbReference>
<evidence type="ECO:0000313" key="2">
    <source>
        <dbReference type="Proteomes" id="UP000028782"/>
    </source>
</evidence>
<dbReference type="AlphaFoldDB" id="A0A076PN80"/>
<reference evidence="1 2" key="1">
    <citation type="journal article" date="2014" name="Genome Announc.">
        <title>Complete Genome Sequence of Polychlorinated Biphenyl Degrader Comamonas testosteroni TK102 (NBRC 109938).</title>
        <authorList>
            <person name="Fukuda K."/>
            <person name="Hosoyama A."/>
            <person name="Tsuchikane K."/>
            <person name="Ohji S."/>
            <person name="Yamazoe A."/>
            <person name="Fujita N."/>
            <person name="Shintani M."/>
            <person name="Kimbara K."/>
        </authorList>
    </citation>
    <scope>NUCLEOTIDE SEQUENCE [LARGE SCALE GENOMIC DNA]</scope>
    <source>
        <strain evidence="1">TK102</strain>
    </source>
</reference>
<evidence type="ECO:0000313" key="1">
    <source>
        <dbReference type="EMBL" id="AIJ48304.1"/>
    </source>
</evidence>
<proteinExistence type="predicted"/>
<dbReference type="HOGENOM" id="CLU_2600018_0_0_4"/>
<keyword evidence="1" id="KW-0489">Methyltransferase</keyword>
<dbReference type="GO" id="GO:0032259">
    <property type="term" value="P:methylation"/>
    <property type="evidence" value="ECO:0007669"/>
    <property type="project" value="UniProtKB-KW"/>
</dbReference>
<accession>A0A076PN80</accession>
<protein>
    <submittedName>
        <fullName evidence="1">Site-specific DNA methylase</fullName>
    </submittedName>
</protein>
<dbReference type="GO" id="GO:0008168">
    <property type="term" value="F:methyltransferase activity"/>
    <property type="evidence" value="ECO:0007669"/>
    <property type="project" value="UniProtKB-KW"/>
</dbReference>
<name>A0A076PN80_COMTE</name>